<comment type="caution">
    <text evidence="5">The sequence shown here is derived from an EMBL/GenBank/DDBJ whole genome shotgun (WGS) entry which is preliminary data.</text>
</comment>
<gene>
    <name evidence="2" type="ORF">IZO911_LOCUS6571</name>
    <name evidence="3" type="ORF">JYZ213_LOCUS28659</name>
    <name evidence="4" type="ORF">KXQ929_LOCUS9579</name>
    <name evidence="5" type="ORF">OXD698_LOCUS22053</name>
</gene>
<dbReference type="GO" id="GO:0000209">
    <property type="term" value="P:protein polyubiquitination"/>
    <property type="evidence" value="ECO:0007669"/>
    <property type="project" value="TreeGrafter"/>
</dbReference>
<dbReference type="AlphaFoldDB" id="A0A819FGW0"/>
<dbReference type="EMBL" id="CAJNOE010000041">
    <property type="protein sequence ID" value="CAF0794195.1"/>
    <property type="molecule type" value="Genomic_DNA"/>
</dbReference>
<dbReference type="InterPro" id="IPR050952">
    <property type="entry name" value="TRIM-NHL_E3_ligases"/>
</dbReference>
<dbReference type="EMBL" id="CAJOBB010000439">
    <property type="protein sequence ID" value="CAF3679642.1"/>
    <property type="molecule type" value="Genomic_DNA"/>
</dbReference>
<dbReference type="Proteomes" id="UP000663845">
    <property type="component" value="Unassembled WGS sequence"/>
</dbReference>
<dbReference type="Gene3D" id="2.120.10.30">
    <property type="entry name" value="TolB, C-terminal domain"/>
    <property type="match status" value="1"/>
</dbReference>
<accession>A0A819FGW0</accession>
<evidence type="ECO:0000313" key="3">
    <source>
        <dbReference type="EMBL" id="CAF1233233.1"/>
    </source>
</evidence>
<dbReference type="PANTHER" id="PTHR24104:SF48">
    <property type="entry name" value="PROTEIN WECH"/>
    <property type="match status" value="1"/>
</dbReference>
<dbReference type="Proteomes" id="UP000663844">
    <property type="component" value="Unassembled WGS sequence"/>
</dbReference>
<dbReference type="EMBL" id="CAJNOG010000421">
    <property type="protein sequence ID" value="CAF1233233.1"/>
    <property type="molecule type" value="Genomic_DNA"/>
</dbReference>
<proteinExistence type="predicted"/>
<sequence length="306" mass="35541">MAMANNKTLYFTCNEEKITYPCEGCSKEFCLVHLNEHKQILNDQLNHITNDYNEFKQTINEQKQNSQIHSLIKQIDEWERNSIEMIQQKAKESKEVVIKSSETCINDIEMKFNDLNEQIKEIHKENNFNEINLNYLTNQLREIKEELNNPLKISIQQNSRSLINEISIILSKKSKFSKWKQDAITVAGGNGQGQQLYQLYGPAGLFIDKNKNIFIADFGNDRIVEWKCNATEGQIIVGEKGRGYQMDQLNQPTDVIVDQQNHSIIIADQGNRRVVQWMNQNQQILIDNIYCSCLAMDKHGFLYVSD</sequence>
<dbReference type="GO" id="GO:0043161">
    <property type="term" value="P:proteasome-mediated ubiquitin-dependent protein catabolic process"/>
    <property type="evidence" value="ECO:0007669"/>
    <property type="project" value="TreeGrafter"/>
</dbReference>
<evidence type="ECO:0000313" key="5">
    <source>
        <dbReference type="EMBL" id="CAF3865367.1"/>
    </source>
</evidence>
<dbReference type="PANTHER" id="PTHR24104">
    <property type="entry name" value="E3 UBIQUITIN-PROTEIN LIGASE NHLRC1-RELATED"/>
    <property type="match status" value="1"/>
</dbReference>
<keyword evidence="1" id="KW-0175">Coiled coil</keyword>
<organism evidence="5 6">
    <name type="scientific">Adineta steineri</name>
    <dbReference type="NCBI Taxonomy" id="433720"/>
    <lineage>
        <taxon>Eukaryota</taxon>
        <taxon>Metazoa</taxon>
        <taxon>Spiralia</taxon>
        <taxon>Gnathifera</taxon>
        <taxon>Rotifera</taxon>
        <taxon>Eurotatoria</taxon>
        <taxon>Bdelloidea</taxon>
        <taxon>Adinetida</taxon>
        <taxon>Adinetidae</taxon>
        <taxon>Adineta</taxon>
    </lineage>
</organism>
<dbReference type="Proteomes" id="UP000663860">
    <property type="component" value="Unassembled WGS sequence"/>
</dbReference>
<protein>
    <submittedName>
        <fullName evidence="5">Uncharacterized protein</fullName>
    </submittedName>
</protein>
<reference evidence="5" key="1">
    <citation type="submission" date="2021-02" db="EMBL/GenBank/DDBJ databases">
        <authorList>
            <person name="Nowell W R."/>
        </authorList>
    </citation>
    <scope>NUCLEOTIDE SEQUENCE</scope>
</reference>
<dbReference type="InterPro" id="IPR011042">
    <property type="entry name" value="6-blade_b-propeller_TolB-like"/>
</dbReference>
<dbReference type="GO" id="GO:0061630">
    <property type="term" value="F:ubiquitin protein ligase activity"/>
    <property type="evidence" value="ECO:0007669"/>
    <property type="project" value="TreeGrafter"/>
</dbReference>
<evidence type="ECO:0000256" key="1">
    <source>
        <dbReference type="SAM" id="Coils"/>
    </source>
</evidence>
<evidence type="ECO:0000313" key="2">
    <source>
        <dbReference type="EMBL" id="CAF0794195.1"/>
    </source>
</evidence>
<dbReference type="Proteomes" id="UP000663868">
    <property type="component" value="Unassembled WGS sequence"/>
</dbReference>
<dbReference type="SUPFAM" id="SSF101898">
    <property type="entry name" value="NHL repeat"/>
    <property type="match status" value="1"/>
</dbReference>
<evidence type="ECO:0000313" key="4">
    <source>
        <dbReference type="EMBL" id="CAF3679642.1"/>
    </source>
</evidence>
<name>A0A819FGW0_9BILA</name>
<feature type="coiled-coil region" evidence="1">
    <location>
        <begin position="38"/>
        <end position="81"/>
    </location>
</feature>
<dbReference type="EMBL" id="CAJOAZ010001853">
    <property type="protein sequence ID" value="CAF3865367.1"/>
    <property type="molecule type" value="Genomic_DNA"/>
</dbReference>
<evidence type="ECO:0000313" key="6">
    <source>
        <dbReference type="Proteomes" id="UP000663844"/>
    </source>
</evidence>